<dbReference type="EMBL" id="CP058559">
    <property type="protein sequence ID" value="QNO15102.1"/>
    <property type="molecule type" value="Genomic_DNA"/>
</dbReference>
<accession>A0A7G9W8U0</accession>
<evidence type="ECO:0000256" key="1">
    <source>
        <dbReference type="ARBA" id="ARBA00005662"/>
    </source>
</evidence>
<evidence type="ECO:0000313" key="3">
    <source>
        <dbReference type="EMBL" id="QNO15102.1"/>
    </source>
</evidence>
<dbReference type="Pfam" id="PF09587">
    <property type="entry name" value="PGA_cap"/>
    <property type="match status" value="1"/>
</dbReference>
<dbReference type="PANTHER" id="PTHR33393:SF12">
    <property type="entry name" value="CAPSULE BIOSYNTHESIS PROTEIN CAPA"/>
    <property type="match status" value="1"/>
</dbReference>
<dbReference type="CDD" id="cd07381">
    <property type="entry name" value="MPP_CapA"/>
    <property type="match status" value="1"/>
</dbReference>
<dbReference type="PROSITE" id="PS51257">
    <property type="entry name" value="PROKAR_LIPOPROTEIN"/>
    <property type="match status" value="1"/>
</dbReference>
<organism evidence="3 4">
    <name type="scientific">Alkalicella caledoniensis</name>
    <dbReference type="NCBI Taxonomy" id="2731377"/>
    <lineage>
        <taxon>Bacteria</taxon>
        <taxon>Bacillati</taxon>
        <taxon>Bacillota</taxon>
        <taxon>Clostridia</taxon>
        <taxon>Eubacteriales</taxon>
        <taxon>Proteinivoracaceae</taxon>
        <taxon>Alkalicella</taxon>
    </lineage>
</organism>
<dbReference type="PANTHER" id="PTHR33393">
    <property type="entry name" value="POLYGLUTAMINE SYNTHESIS ACCESSORY PROTEIN RV0574C-RELATED"/>
    <property type="match status" value="1"/>
</dbReference>
<dbReference type="Proteomes" id="UP000516160">
    <property type="component" value="Chromosome"/>
</dbReference>
<dbReference type="SMART" id="SM00854">
    <property type="entry name" value="PGA_cap"/>
    <property type="match status" value="1"/>
</dbReference>
<reference evidence="3 4" key="1">
    <citation type="submission" date="2020-07" db="EMBL/GenBank/DDBJ databases">
        <title>Alkalicella. sp. LB2 genome.</title>
        <authorList>
            <person name="Postec A."/>
            <person name="Quemeneur M."/>
        </authorList>
    </citation>
    <scope>NUCLEOTIDE SEQUENCE [LARGE SCALE GENOMIC DNA]</scope>
    <source>
        <strain evidence="3 4">LB2</strain>
    </source>
</reference>
<keyword evidence="4" id="KW-1185">Reference proteome</keyword>
<name>A0A7G9W8U0_ALKCA</name>
<protein>
    <submittedName>
        <fullName evidence="3">CapA family protein</fullName>
    </submittedName>
</protein>
<proteinExistence type="inferred from homology"/>
<feature type="domain" description="Capsule synthesis protein CapA" evidence="2">
    <location>
        <begin position="48"/>
        <end position="312"/>
    </location>
</feature>
<dbReference type="InterPro" id="IPR019079">
    <property type="entry name" value="Capsule_synth_CapA"/>
</dbReference>
<dbReference type="InterPro" id="IPR052169">
    <property type="entry name" value="CW_Biosynth-Accessory"/>
</dbReference>
<sequence>MKKVSIIILMLLLVLVSGCGIWTQREPDPAPQEPIVEEPKEDQIVEVTISSVGDIMAHMLQIQAAHNSGDNTYDFTNNYKYIKPYTQEADISIANLETTFGGTDRPYSGYPLFNTPDTLADALDYAGFNVVSTINNHTIDTGLSGMLRTLDVLHEKNLTPVGTRRNTDEESFVVKEANGVKVGITAYSYESPSSGGTKMLNGIPIPNGAEELLDTFNYATIDSDLEKMEQRINKMRQQGAEIIVFVIHWGNEYQRSYNDHQQNIAESLSDLGVDIIFGSHPHVIQPVEFIESQVTGKRTVVAYSLGNFISNQRYEFLNNRLTEDGLIVKVTYEKNMTTGEVTLNETSYIPTWVNRHVVSGKWVYEIIPVHQALENKEDFNLVTTDSINRAKISLENTVTWIEQHNQEIILDKEIK</sequence>
<comment type="similarity">
    <text evidence="1">Belongs to the CapA family.</text>
</comment>
<dbReference type="RefSeq" id="WP_213165467.1">
    <property type="nucleotide sequence ID" value="NZ_CP058559.1"/>
</dbReference>
<evidence type="ECO:0000313" key="4">
    <source>
        <dbReference type="Proteomes" id="UP000516160"/>
    </source>
</evidence>
<dbReference type="SUPFAM" id="SSF56300">
    <property type="entry name" value="Metallo-dependent phosphatases"/>
    <property type="match status" value="1"/>
</dbReference>
<dbReference type="InterPro" id="IPR029052">
    <property type="entry name" value="Metallo-depent_PP-like"/>
</dbReference>
<gene>
    <name evidence="3" type="ORF">HYG86_10185</name>
</gene>
<dbReference type="Gene3D" id="3.60.21.10">
    <property type="match status" value="1"/>
</dbReference>
<dbReference type="AlphaFoldDB" id="A0A7G9W8U0"/>
<dbReference type="KEGG" id="acae:HYG86_10185"/>
<evidence type="ECO:0000259" key="2">
    <source>
        <dbReference type="SMART" id="SM00854"/>
    </source>
</evidence>